<evidence type="ECO:0000313" key="1">
    <source>
        <dbReference type="EMBL" id="CAB4002921.1"/>
    </source>
</evidence>
<keyword evidence="2" id="KW-1185">Reference proteome</keyword>
<dbReference type="EMBL" id="CACRXK020004485">
    <property type="protein sequence ID" value="CAB4002921.1"/>
    <property type="molecule type" value="Genomic_DNA"/>
</dbReference>
<feature type="non-terminal residue" evidence="1">
    <location>
        <position position="78"/>
    </location>
</feature>
<name>A0A7D9E942_PARCT</name>
<organism evidence="1 2">
    <name type="scientific">Paramuricea clavata</name>
    <name type="common">Red gorgonian</name>
    <name type="synonym">Violescent sea-whip</name>
    <dbReference type="NCBI Taxonomy" id="317549"/>
    <lineage>
        <taxon>Eukaryota</taxon>
        <taxon>Metazoa</taxon>
        <taxon>Cnidaria</taxon>
        <taxon>Anthozoa</taxon>
        <taxon>Octocorallia</taxon>
        <taxon>Malacalcyonacea</taxon>
        <taxon>Plexauridae</taxon>
        <taxon>Paramuricea</taxon>
    </lineage>
</organism>
<proteinExistence type="predicted"/>
<dbReference type="Proteomes" id="UP001152795">
    <property type="component" value="Unassembled WGS sequence"/>
</dbReference>
<sequence length="78" mass="9110">MPNTKKEHADNWHKKAKISMEHPCQMRSIYQLCNVRGKKLLEMFLQNSKAIRKSDGSFTSQRLQLESGVSQVSNRTFR</sequence>
<protein>
    <submittedName>
        <fullName evidence="1">Uncharacterized protein</fullName>
    </submittedName>
</protein>
<comment type="caution">
    <text evidence="1">The sequence shown here is derived from an EMBL/GenBank/DDBJ whole genome shotgun (WGS) entry which is preliminary data.</text>
</comment>
<evidence type="ECO:0000313" key="2">
    <source>
        <dbReference type="Proteomes" id="UP001152795"/>
    </source>
</evidence>
<reference evidence="1" key="1">
    <citation type="submission" date="2020-04" db="EMBL/GenBank/DDBJ databases">
        <authorList>
            <person name="Alioto T."/>
            <person name="Alioto T."/>
            <person name="Gomez Garrido J."/>
        </authorList>
    </citation>
    <scope>NUCLEOTIDE SEQUENCE</scope>
    <source>
        <strain evidence="1">A484AB</strain>
    </source>
</reference>
<dbReference type="AlphaFoldDB" id="A0A7D9E942"/>
<gene>
    <name evidence="1" type="ORF">PACLA_8A080894</name>
</gene>
<accession>A0A7D9E942</accession>